<evidence type="ECO:0000313" key="3">
    <source>
        <dbReference type="Proteomes" id="UP001501523"/>
    </source>
</evidence>
<organism evidence="2 3">
    <name type="scientific">Dokdonella soli</name>
    <dbReference type="NCBI Taxonomy" id="529810"/>
    <lineage>
        <taxon>Bacteria</taxon>
        <taxon>Pseudomonadati</taxon>
        <taxon>Pseudomonadota</taxon>
        <taxon>Gammaproteobacteria</taxon>
        <taxon>Lysobacterales</taxon>
        <taxon>Rhodanobacteraceae</taxon>
        <taxon>Dokdonella</taxon>
    </lineage>
</organism>
<dbReference type="RefSeq" id="WP_343788257.1">
    <property type="nucleotide sequence ID" value="NZ_BAAAEU010000006.1"/>
</dbReference>
<protein>
    <submittedName>
        <fullName evidence="2">Uncharacterized protein</fullName>
    </submittedName>
</protein>
<keyword evidence="1" id="KW-0812">Transmembrane</keyword>
<sequence length="70" mass="7080">METAKRAGRTIGTLLLQMAGSALVNFVLLDPINQPPGFLVNAVAHAQQIGLAVLIGLATSALSVGIAITA</sequence>
<dbReference type="EMBL" id="BAAAEU010000006">
    <property type="protein sequence ID" value="GAA0710840.1"/>
    <property type="molecule type" value="Genomic_DNA"/>
</dbReference>
<accession>A0ABN1IEL8</accession>
<feature type="transmembrane region" description="Helical" evidence="1">
    <location>
        <begin position="12"/>
        <end position="29"/>
    </location>
</feature>
<evidence type="ECO:0000256" key="1">
    <source>
        <dbReference type="SAM" id="Phobius"/>
    </source>
</evidence>
<name>A0ABN1IEL8_9GAMM</name>
<gene>
    <name evidence="2" type="ORF">GCM10009105_12330</name>
</gene>
<feature type="transmembrane region" description="Helical" evidence="1">
    <location>
        <begin position="49"/>
        <end position="68"/>
    </location>
</feature>
<evidence type="ECO:0000313" key="2">
    <source>
        <dbReference type="EMBL" id="GAA0710840.1"/>
    </source>
</evidence>
<comment type="caution">
    <text evidence="2">The sequence shown here is derived from an EMBL/GenBank/DDBJ whole genome shotgun (WGS) entry which is preliminary data.</text>
</comment>
<keyword evidence="3" id="KW-1185">Reference proteome</keyword>
<keyword evidence="1" id="KW-1133">Transmembrane helix</keyword>
<keyword evidence="1" id="KW-0472">Membrane</keyword>
<reference evidence="2 3" key="1">
    <citation type="journal article" date="2019" name="Int. J. Syst. Evol. Microbiol.">
        <title>The Global Catalogue of Microorganisms (GCM) 10K type strain sequencing project: providing services to taxonomists for standard genome sequencing and annotation.</title>
        <authorList>
            <consortium name="The Broad Institute Genomics Platform"/>
            <consortium name="The Broad Institute Genome Sequencing Center for Infectious Disease"/>
            <person name="Wu L."/>
            <person name="Ma J."/>
        </authorList>
    </citation>
    <scope>NUCLEOTIDE SEQUENCE [LARGE SCALE GENOMIC DNA]</scope>
    <source>
        <strain evidence="2 3">JCM 15421</strain>
    </source>
</reference>
<dbReference type="Proteomes" id="UP001501523">
    <property type="component" value="Unassembled WGS sequence"/>
</dbReference>
<proteinExistence type="predicted"/>